<evidence type="ECO:0000256" key="1">
    <source>
        <dbReference type="SAM" id="SignalP"/>
    </source>
</evidence>
<comment type="caution">
    <text evidence="2">The sequence shown here is derived from an EMBL/GenBank/DDBJ whole genome shotgun (WGS) entry which is preliminary data.</text>
</comment>
<evidence type="ECO:0000313" key="2">
    <source>
        <dbReference type="EMBL" id="MBB2200799.1"/>
    </source>
</evidence>
<gene>
    <name evidence="2" type="ORF">HLH28_04280</name>
</gene>
<accession>A0A7W4PLM6</accession>
<dbReference type="AlphaFoldDB" id="A0A7W4PLM6"/>
<evidence type="ECO:0008006" key="4">
    <source>
        <dbReference type="Google" id="ProtNLM"/>
    </source>
</evidence>
<dbReference type="EMBL" id="JABEQM010000002">
    <property type="protein sequence ID" value="MBB2200799.1"/>
    <property type="molecule type" value="Genomic_DNA"/>
</dbReference>
<keyword evidence="1" id="KW-0732">Signal</keyword>
<feature type="signal peptide" evidence="1">
    <location>
        <begin position="1"/>
        <end position="21"/>
    </location>
</feature>
<organism evidence="2 3">
    <name type="scientific">Gluconacetobacter tumulisoli</name>
    <dbReference type="NCBI Taxonomy" id="1286189"/>
    <lineage>
        <taxon>Bacteria</taxon>
        <taxon>Pseudomonadati</taxon>
        <taxon>Pseudomonadota</taxon>
        <taxon>Alphaproteobacteria</taxon>
        <taxon>Acetobacterales</taxon>
        <taxon>Acetobacteraceae</taxon>
        <taxon>Gluconacetobacter</taxon>
    </lineage>
</organism>
<feature type="chain" id="PRO_5031444696" description="DUF1849 domain-containing protein" evidence="1">
    <location>
        <begin position="22"/>
        <end position="251"/>
    </location>
</feature>
<sequence>MTKRGAALVITLVMAILPASAAVPTGTVHYYELLGSVGPCRVGVNLAVRDHRDLVAAHYFYARTLVDIPLAGGIAGEHVTLREAGGGLFDLHFETNDGTAQHPLDVQTSTGLVGTWSGKGRVLPVRLEFDTIDGRQGADRYRDVTDAPAPVFEALVRRFLHGAITGNRPETVAAVSFPLTIHAAKTYVVPDRAQLLARWPRIFTSCFIAALRTAVPHEMFVRNGSAMVSNGAAWFDARGAFSLNLPDCRSG</sequence>
<dbReference type="Proteomes" id="UP000578030">
    <property type="component" value="Unassembled WGS sequence"/>
</dbReference>
<protein>
    <recommendedName>
        <fullName evidence="4">DUF1849 domain-containing protein</fullName>
    </recommendedName>
</protein>
<proteinExistence type="predicted"/>
<name>A0A7W4PLM6_9PROT</name>
<keyword evidence="3" id="KW-1185">Reference proteome</keyword>
<reference evidence="2 3" key="1">
    <citation type="submission" date="2020-04" db="EMBL/GenBank/DDBJ databases">
        <title>Description of novel Gluconacetobacter.</title>
        <authorList>
            <person name="Sombolestani A."/>
        </authorList>
    </citation>
    <scope>NUCLEOTIDE SEQUENCE [LARGE SCALE GENOMIC DNA]</scope>
    <source>
        <strain evidence="2 3">LMG 27802</strain>
    </source>
</reference>
<evidence type="ECO:0000313" key="3">
    <source>
        <dbReference type="Proteomes" id="UP000578030"/>
    </source>
</evidence>
<dbReference type="RefSeq" id="WP_182954847.1">
    <property type="nucleotide sequence ID" value="NZ_JABEQM010000002.1"/>
</dbReference>